<keyword evidence="5" id="KW-0552">Olfaction</keyword>
<evidence type="ECO:0000256" key="3">
    <source>
        <dbReference type="ARBA" id="ARBA00022606"/>
    </source>
</evidence>
<comment type="subcellular location">
    <subcellularLocation>
        <location evidence="2">Membrane</location>
        <topology evidence="2">Multi-pass membrane protein</topology>
    </subcellularLocation>
</comment>
<dbReference type="InterPro" id="IPR000276">
    <property type="entry name" value="GPCR_Rhodpsn"/>
</dbReference>
<comment type="caution">
    <text evidence="12">The sequence shown here is derived from an EMBL/GenBank/DDBJ whole genome shotgun (WGS) entry which is preliminary data.</text>
</comment>
<evidence type="ECO:0000256" key="1">
    <source>
        <dbReference type="ARBA" id="ARBA00003929"/>
    </source>
</evidence>
<keyword evidence="4 10" id="KW-0812">Transmembrane</keyword>
<dbReference type="InterPro" id="IPR017452">
    <property type="entry name" value="GPCR_Rhodpsn_7TM"/>
</dbReference>
<evidence type="ECO:0000256" key="9">
    <source>
        <dbReference type="ARBA" id="ARBA00023224"/>
    </source>
</evidence>
<dbReference type="GO" id="GO:0004984">
    <property type="term" value="F:olfactory receptor activity"/>
    <property type="evidence" value="ECO:0007669"/>
    <property type="project" value="InterPro"/>
</dbReference>
<dbReference type="InterPro" id="IPR000725">
    <property type="entry name" value="Olfact_rcpt"/>
</dbReference>
<evidence type="ECO:0000256" key="8">
    <source>
        <dbReference type="ARBA" id="ARBA00023136"/>
    </source>
</evidence>
<reference evidence="12 13" key="1">
    <citation type="journal article" date="2020" name="Nature">
        <title>Six reference-quality genomes reveal evolution of bat adaptations.</title>
        <authorList>
            <person name="Jebb D."/>
            <person name="Huang Z."/>
            <person name="Pippel M."/>
            <person name="Hughes G.M."/>
            <person name="Lavrichenko K."/>
            <person name="Devanna P."/>
            <person name="Winkler S."/>
            <person name="Jermiin L.S."/>
            <person name="Skirmuntt E.C."/>
            <person name="Katzourakis A."/>
            <person name="Burkitt-Gray L."/>
            <person name="Ray D.A."/>
            <person name="Sullivan K.A.M."/>
            <person name="Roscito J.G."/>
            <person name="Kirilenko B.M."/>
            <person name="Davalos L.M."/>
            <person name="Corthals A.P."/>
            <person name="Power M.L."/>
            <person name="Jones G."/>
            <person name="Ransome R.D."/>
            <person name="Dechmann D.K.N."/>
            <person name="Locatelli A.G."/>
            <person name="Puechmaille S.J."/>
            <person name="Fedrigo O."/>
            <person name="Jarvis E.D."/>
            <person name="Hiller M."/>
            <person name="Vernes S.C."/>
            <person name="Myers E.W."/>
            <person name="Teeling E.C."/>
        </authorList>
    </citation>
    <scope>NUCLEOTIDE SEQUENCE [LARGE SCALE GENOMIC DNA]</scope>
    <source>
        <strain evidence="12">MRhiFer1</strain>
        <tissue evidence="12">Lung</tissue>
    </source>
</reference>
<organism evidence="12 13">
    <name type="scientific">Rhinolophus ferrumequinum</name>
    <name type="common">Greater horseshoe bat</name>
    <dbReference type="NCBI Taxonomy" id="59479"/>
    <lineage>
        <taxon>Eukaryota</taxon>
        <taxon>Metazoa</taxon>
        <taxon>Chordata</taxon>
        <taxon>Craniata</taxon>
        <taxon>Vertebrata</taxon>
        <taxon>Euteleostomi</taxon>
        <taxon>Mammalia</taxon>
        <taxon>Eutheria</taxon>
        <taxon>Laurasiatheria</taxon>
        <taxon>Chiroptera</taxon>
        <taxon>Yinpterochiroptera</taxon>
        <taxon>Rhinolophoidea</taxon>
        <taxon>Rhinolophidae</taxon>
        <taxon>Rhinolophinae</taxon>
        <taxon>Rhinolophus</taxon>
    </lineage>
</organism>
<feature type="transmembrane region" description="Helical" evidence="10">
    <location>
        <begin position="105"/>
        <end position="126"/>
    </location>
</feature>
<accession>A0A7J7W7H9</accession>
<comment type="function">
    <text evidence="1">Putative odorant or sperm cell receptor.</text>
</comment>
<sequence length="140" mass="15686">MDTSTSVTNSSSLQISQFILLALPGIHERQHWLSLLLALLYLLALCANLLILITIQHESTLHEPTYHFFGILAVMDIGLATTIMPKILAIFWFDSKTISLPESFAQIYAIHCFFCLEPGIFLCMAVDRYIAICLPFATPP</sequence>
<evidence type="ECO:0000256" key="6">
    <source>
        <dbReference type="ARBA" id="ARBA00022989"/>
    </source>
</evidence>
<dbReference type="SUPFAM" id="SSF81321">
    <property type="entry name" value="Family A G protein-coupled receptor-like"/>
    <property type="match status" value="1"/>
</dbReference>
<evidence type="ECO:0000259" key="11">
    <source>
        <dbReference type="PROSITE" id="PS50262"/>
    </source>
</evidence>
<dbReference type="AlphaFoldDB" id="A0A7J7W7H9"/>
<gene>
    <name evidence="12" type="ORF">mRhiFer1_008149</name>
</gene>
<dbReference type="PRINTS" id="PR00237">
    <property type="entry name" value="GPCRRHODOPSN"/>
</dbReference>
<keyword evidence="7" id="KW-0297">G-protein coupled receptor</keyword>
<keyword evidence="8 10" id="KW-0472">Membrane</keyword>
<dbReference type="GO" id="GO:0004930">
    <property type="term" value="F:G protein-coupled receptor activity"/>
    <property type="evidence" value="ECO:0007669"/>
    <property type="project" value="UniProtKB-KW"/>
</dbReference>
<evidence type="ECO:0000256" key="7">
    <source>
        <dbReference type="ARBA" id="ARBA00023040"/>
    </source>
</evidence>
<keyword evidence="3" id="KW-0716">Sensory transduction</keyword>
<keyword evidence="6 10" id="KW-1133">Transmembrane helix</keyword>
<evidence type="ECO:0000256" key="5">
    <source>
        <dbReference type="ARBA" id="ARBA00022725"/>
    </source>
</evidence>
<dbReference type="Pfam" id="PF13853">
    <property type="entry name" value="7tm_4"/>
    <property type="match status" value="1"/>
</dbReference>
<protein>
    <recommendedName>
        <fullName evidence="11">G-protein coupled receptors family 1 profile domain-containing protein</fullName>
    </recommendedName>
</protein>
<proteinExistence type="predicted"/>
<evidence type="ECO:0000256" key="2">
    <source>
        <dbReference type="ARBA" id="ARBA00004141"/>
    </source>
</evidence>
<dbReference type="InterPro" id="IPR050402">
    <property type="entry name" value="OR51/52/56-like"/>
</dbReference>
<name>A0A7J7W7H9_RHIFE</name>
<dbReference type="PROSITE" id="PS50262">
    <property type="entry name" value="G_PROTEIN_RECEP_F1_2"/>
    <property type="match status" value="1"/>
</dbReference>
<dbReference type="Proteomes" id="UP000585614">
    <property type="component" value="Unassembled WGS sequence"/>
</dbReference>
<evidence type="ECO:0000256" key="4">
    <source>
        <dbReference type="ARBA" id="ARBA00022692"/>
    </source>
</evidence>
<feature type="transmembrane region" description="Helical" evidence="10">
    <location>
        <begin position="67"/>
        <end position="93"/>
    </location>
</feature>
<keyword evidence="7" id="KW-0675">Receptor</keyword>
<evidence type="ECO:0000313" key="13">
    <source>
        <dbReference type="Proteomes" id="UP000585614"/>
    </source>
</evidence>
<keyword evidence="9" id="KW-0807">Transducer</keyword>
<dbReference type="PANTHER" id="PTHR26450">
    <property type="entry name" value="OLFACTORY RECEPTOR 56B1-RELATED"/>
    <property type="match status" value="1"/>
</dbReference>
<feature type="domain" description="G-protein coupled receptors family 1 profile" evidence="11">
    <location>
        <begin position="47"/>
        <end position="140"/>
    </location>
</feature>
<dbReference type="EMBL" id="JACAGC010000011">
    <property type="protein sequence ID" value="KAF6333389.1"/>
    <property type="molecule type" value="Genomic_DNA"/>
</dbReference>
<evidence type="ECO:0000313" key="12">
    <source>
        <dbReference type="EMBL" id="KAF6333389.1"/>
    </source>
</evidence>
<feature type="transmembrane region" description="Helical" evidence="10">
    <location>
        <begin position="32"/>
        <end position="55"/>
    </location>
</feature>
<dbReference type="GO" id="GO:0005886">
    <property type="term" value="C:plasma membrane"/>
    <property type="evidence" value="ECO:0007669"/>
    <property type="project" value="TreeGrafter"/>
</dbReference>
<dbReference type="PANTHER" id="PTHR26450:SF142">
    <property type="entry name" value="OLFACTORY RECEPTOR 56B4"/>
    <property type="match status" value="1"/>
</dbReference>
<evidence type="ECO:0000256" key="10">
    <source>
        <dbReference type="SAM" id="Phobius"/>
    </source>
</evidence>
<dbReference type="Gene3D" id="1.20.1070.10">
    <property type="entry name" value="Rhodopsin 7-helix transmembrane proteins"/>
    <property type="match status" value="1"/>
</dbReference>